<keyword evidence="1" id="KW-0472">Membrane</keyword>
<organism evidence="2">
    <name type="scientific">Cupriavidus necator</name>
    <name type="common">Alcaligenes eutrophus</name>
    <name type="synonym">Ralstonia eutropha</name>
    <dbReference type="NCBI Taxonomy" id="106590"/>
    <lineage>
        <taxon>Bacteria</taxon>
        <taxon>Pseudomonadati</taxon>
        <taxon>Pseudomonadota</taxon>
        <taxon>Betaproteobacteria</taxon>
        <taxon>Burkholderiales</taxon>
        <taxon>Burkholderiaceae</taxon>
        <taxon>Cupriavidus</taxon>
    </lineage>
</organism>
<dbReference type="RefSeq" id="WP_340523133.1">
    <property type="nucleotide sequence ID" value="NZ_FMSH01000136.1"/>
</dbReference>
<gene>
    <name evidence="2" type="ORF">CNECB9_2200020</name>
</gene>
<evidence type="ECO:0000256" key="1">
    <source>
        <dbReference type="SAM" id="Phobius"/>
    </source>
</evidence>
<dbReference type="EMBL" id="FMSH01000136">
    <property type="protein sequence ID" value="SCU75063.1"/>
    <property type="molecule type" value="Genomic_DNA"/>
</dbReference>
<evidence type="ECO:0000313" key="2">
    <source>
        <dbReference type="EMBL" id="SCU75063.1"/>
    </source>
</evidence>
<name>A0A1K0J7K5_CUPNE</name>
<sequence>MSAKPQLVRYVDLVAFLLALDGIGYAVAILLTPFQRDDLYTGAPVVYLAAALTVAALLLLSGLLMTLTALIRKHPYRGRLIVSYISGLLLFALGLSIAHGWIACRLG</sequence>
<keyword evidence="1" id="KW-1133">Transmembrane helix</keyword>
<proteinExistence type="predicted"/>
<keyword evidence="1" id="KW-0812">Transmembrane</keyword>
<feature type="transmembrane region" description="Helical" evidence="1">
    <location>
        <begin position="12"/>
        <end position="34"/>
    </location>
</feature>
<dbReference type="AlphaFoldDB" id="A0A1K0J7K5"/>
<protein>
    <submittedName>
        <fullName evidence="2">Uncharacterized protein</fullName>
    </submittedName>
</protein>
<feature type="transmembrane region" description="Helical" evidence="1">
    <location>
        <begin position="46"/>
        <end position="69"/>
    </location>
</feature>
<feature type="transmembrane region" description="Helical" evidence="1">
    <location>
        <begin position="81"/>
        <end position="102"/>
    </location>
</feature>
<reference evidence="2" key="1">
    <citation type="submission" date="2016-09" db="EMBL/GenBank/DDBJ databases">
        <authorList>
            <person name="Capua I."/>
            <person name="De Benedictis P."/>
            <person name="Joannis T."/>
            <person name="Lombin L.H."/>
            <person name="Cattoli G."/>
        </authorList>
    </citation>
    <scope>NUCLEOTIDE SEQUENCE</scope>
    <source>
        <strain evidence="2">B9</strain>
    </source>
</reference>
<accession>A0A1K0J7K5</accession>